<gene>
    <name evidence="1" type="ORF">FO059_04630</name>
</gene>
<dbReference type="Gene3D" id="3.90.226.10">
    <property type="entry name" value="2-enoyl-CoA Hydratase, Chain A, domain 1"/>
    <property type="match status" value="1"/>
</dbReference>
<dbReference type="RefSeq" id="WP_143910436.1">
    <property type="nucleotide sequence ID" value="NZ_CP041765.1"/>
</dbReference>
<name>A0A516X7I8_9ACTN</name>
<evidence type="ECO:0000313" key="1">
    <source>
        <dbReference type="EMBL" id="QDQ99032.1"/>
    </source>
</evidence>
<dbReference type="Pfam" id="PF00378">
    <property type="entry name" value="ECH_1"/>
    <property type="match status" value="1"/>
</dbReference>
<dbReference type="SUPFAM" id="SSF52096">
    <property type="entry name" value="ClpP/crotonase"/>
    <property type="match status" value="1"/>
</dbReference>
<accession>A0A516X7I8</accession>
<keyword evidence="2" id="KW-1185">Reference proteome</keyword>
<dbReference type="GO" id="GO:0006635">
    <property type="term" value="P:fatty acid beta-oxidation"/>
    <property type="evidence" value="ECO:0007669"/>
    <property type="project" value="TreeGrafter"/>
</dbReference>
<dbReference type="GO" id="GO:0004165">
    <property type="term" value="F:delta(3)-delta(2)-enoyl-CoA isomerase activity"/>
    <property type="evidence" value="ECO:0007669"/>
    <property type="project" value="TreeGrafter"/>
</dbReference>
<dbReference type="OrthoDB" id="3567227at2"/>
<dbReference type="InterPro" id="IPR029045">
    <property type="entry name" value="ClpP/crotonase-like_dom_sf"/>
</dbReference>
<dbReference type="PANTHER" id="PTHR11941:SF75">
    <property type="entry name" value="ENOYL-COA HYDRATASE_ISOMERASE FAMILY PROTEIN"/>
    <property type="match status" value="1"/>
</dbReference>
<dbReference type="PANTHER" id="PTHR11941">
    <property type="entry name" value="ENOYL-COA HYDRATASE-RELATED"/>
    <property type="match status" value="1"/>
</dbReference>
<dbReference type="KEGG" id="toy:FO059_04630"/>
<dbReference type="CDD" id="cd06558">
    <property type="entry name" value="crotonase-like"/>
    <property type="match status" value="1"/>
</dbReference>
<reference evidence="1 2" key="2">
    <citation type="submission" date="2019-07" db="EMBL/GenBank/DDBJ databases">
        <authorList>
            <person name="Huang Y."/>
        </authorList>
    </citation>
    <scope>NUCLEOTIDE SEQUENCE [LARGE SCALE GENOMIC DNA]</scope>
    <source>
        <strain evidence="1 2">HY188</strain>
    </source>
</reference>
<protein>
    <submittedName>
        <fullName evidence="1">Enoyl-CoA hydratase/isomerase family protein</fullName>
    </submittedName>
</protein>
<dbReference type="AlphaFoldDB" id="A0A516X7I8"/>
<organism evidence="1 2">
    <name type="scientific">Tomitella fengzijianii</name>
    <dbReference type="NCBI Taxonomy" id="2597660"/>
    <lineage>
        <taxon>Bacteria</taxon>
        <taxon>Bacillati</taxon>
        <taxon>Actinomycetota</taxon>
        <taxon>Actinomycetes</taxon>
        <taxon>Mycobacteriales</taxon>
        <taxon>Tomitella</taxon>
    </lineage>
</organism>
<reference evidence="1 2" key="1">
    <citation type="submission" date="2019-07" db="EMBL/GenBank/DDBJ databases">
        <title>Tomitella cavernea sp. nov., an actinomycete isolated from soil.</title>
        <authorList>
            <person name="Cheng J."/>
        </authorList>
    </citation>
    <scope>NUCLEOTIDE SEQUENCE [LARGE SCALE GENOMIC DNA]</scope>
    <source>
        <strain evidence="1 2">HY188</strain>
    </source>
</reference>
<dbReference type="EMBL" id="CP041765">
    <property type="protein sequence ID" value="QDQ99032.1"/>
    <property type="molecule type" value="Genomic_DNA"/>
</dbReference>
<dbReference type="Proteomes" id="UP000317344">
    <property type="component" value="Chromosome"/>
</dbReference>
<dbReference type="InterPro" id="IPR001753">
    <property type="entry name" value="Enoyl-CoA_hydra/iso"/>
</dbReference>
<keyword evidence="1" id="KW-0413">Isomerase</keyword>
<proteinExistence type="predicted"/>
<sequence length="235" mass="24937">MPRLQRRGDVFILWLAGTDAVDDDARFHPDRMAALHAALDEVEASDGPAALVTANAGKFFSNGLDLDYILPKPDRLDAYLDEVHALFSRLLVFSTPTVAAVQGHAFGAGAMLATAHDFRVMRADRGFYCLPEVTLQMPFTPSMSALMTRRLPPQVALEAMTTGRRYGGRDALAAGIVDAVADGSASADAVLDAAVARAQELAPLRGANLAGIKRGIHAELLEALARKTAGTRIGG</sequence>
<evidence type="ECO:0000313" key="2">
    <source>
        <dbReference type="Proteomes" id="UP000317344"/>
    </source>
</evidence>